<dbReference type="EMBL" id="JAVRHY010000002">
    <property type="protein sequence ID" value="MDT0617500.1"/>
    <property type="molecule type" value="Genomic_DNA"/>
</dbReference>
<dbReference type="InterPro" id="IPR027051">
    <property type="entry name" value="XdhC_Rossmann_dom"/>
</dbReference>
<evidence type="ECO:0000313" key="3">
    <source>
        <dbReference type="EMBL" id="MDT0617500.1"/>
    </source>
</evidence>
<proteinExistence type="predicted"/>
<feature type="domain" description="XdhC Rossmann" evidence="2">
    <location>
        <begin position="192"/>
        <end position="334"/>
    </location>
</feature>
<feature type="domain" description="XdhC- CoxI" evidence="1">
    <location>
        <begin position="20"/>
        <end position="87"/>
    </location>
</feature>
<sequence>MAGGTGAEASINPLILASRWRGEGRRVALATVIRTWGASPRPVGSMLVADDEGDFAGSVSGGCIESEVVMAAAEAIAANASRVLDFGIDNDDAWSAGLTCGGSLQVLVQPVADDTACLSPAIIERCAEALTRREPLGLLTNLVSMRPRLVEWADAETLPDEFRNRLTSGRAGLESREQADWFIQPLRPAPTLAIVGAVHVAQPLARMAAIAGLDVVVIDPRRAFADSDNLRGIDVRGEWPGEALAGLTGGGGIAVTTLTHEPRLDDPALNWALTSDDVFYIGALGSRRTHAARLERLREQGFDADQLARIHAPIGLDIKALTPEEIAVSILAELVAVRRGARD</sequence>
<keyword evidence="4" id="KW-1185">Reference proteome</keyword>
<reference evidence="3 4" key="1">
    <citation type="submission" date="2023-09" db="EMBL/GenBank/DDBJ databases">
        <authorList>
            <person name="Rey-Velasco X."/>
        </authorList>
    </citation>
    <scope>NUCLEOTIDE SEQUENCE [LARGE SCALE GENOMIC DNA]</scope>
    <source>
        <strain evidence="3 4">P385</strain>
    </source>
</reference>
<dbReference type="InterPro" id="IPR003777">
    <property type="entry name" value="XdhC_CoxI"/>
</dbReference>
<dbReference type="PANTHER" id="PTHR30388:SF4">
    <property type="entry name" value="MOLYBDENUM COFACTOR INSERTION CHAPERONE PAOD"/>
    <property type="match status" value="1"/>
</dbReference>
<dbReference type="Proteomes" id="UP001259982">
    <property type="component" value="Unassembled WGS sequence"/>
</dbReference>
<evidence type="ECO:0000313" key="4">
    <source>
        <dbReference type="Proteomes" id="UP001259982"/>
    </source>
</evidence>
<name>A0ABU3B4X5_9GAMM</name>
<gene>
    <name evidence="3" type="ORF">RM531_03365</name>
</gene>
<comment type="caution">
    <text evidence="3">The sequence shown here is derived from an EMBL/GenBank/DDBJ whole genome shotgun (WGS) entry which is preliminary data.</text>
</comment>
<accession>A0ABU3B4X5</accession>
<evidence type="ECO:0000259" key="1">
    <source>
        <dbReference type="Pfam" id="PF02625"/>
    </source>
</evidence>
<dbReference type="Pfam" id="PF02625">
    <property type="entry name" value="XdhC_CoxI"/>
    <property type="match status" value="1"/>
</dbReference>
<dbReference type="Pfam" id="PF13478">
    <property type="entry name" value="XdhC_C"/>
    <property type="match status" value="1"/>
</dbReference>
<dbReference type="PANTHER" id="PTHR30388">
    <property type="entry name" value="ALDEHYDE OXIDOREDUCTASE MOLYBDENUM COFACTOR ASSEMBLY PROTEIN"/>
    <property type="match status" value="1"/>
</dbReference>
<protein>
    <submittedName>
        <fullName evidence="3">XdhC/CoxI family protein</fullName>
    </submittedName>
</protein>
<dbReference type="RefSeq" id="WP_311657299.1">
    <property type="nucleotide sequence ID" value="NZ_JAVRHY010000002.1"/>
</dbReference>
<evidence type="ECO:0000259" key="2">
    <source>
        <dbReference type="Pfam" id="PF13478"/>
    </source>
</evidence>
<dbReference type="Gene3D" id="3.40.50.720">
    <property type="entry name" value="NAD(P)-binding Rossmann-like Domain"/>
    <property type="match status" value="1"/>
</dbReference>
<dbReference type="InterPro" id="IPR052698">
    <property type="entry name" value="MoCofactor_Util/Proc"/>
</dbReference>
<organism evidence="3 4">
    <name type="scientific">Spectribacter acetivorans</name>
    <dbReference type="NCBI Taxonomy" id="3075603"/>
    <lineage>
        <taxon>Bacteria</taxon>
        <taxon>Pseudomonadati</taxon>
        <taxon>Pseudomonadota</taxon>
        <taxon>Gammaproteobacteria</taxon>
        <taxon>Salinisphaerales</taxon>
        <taxon>Salinisphaeraceae</taxon>
        <taxon>Spectribacter</taxon>
    </lineage>
</organism>